<gene>
    <name evidence="3" type="ORF">TSG867_LOCUS9682</name>
    <name evidence="2" type="ORF">UJA718_LOCUS9203</name>
</gene>
<dbReference type="SUPFAM" id="SSF103473">
    <property type="entry name" value="MFS general substrate transporter"/>
    <property type="match status" value="1"/>
</dbReference>
<sequence length="687" mass="75361">MELHFTDGPSLSFSQGYNCYECWSVLTPGCGEPFKPNATGVSILAAGAGQFCGAWRTTHDDGSEGISRNVVDTSCINNCKRAIVAISKCTMPIKLSYSSHDSVDLTRLRWRFVICTASFYVNAITWGFISSTGIFEDALKNTYQLSSFKSTLPGSIQIATMSALSVFASVLTMKYGVRWTIMSGAFISAIGSILAAVIGYYWAYCLCYGALVGAGEAFMLVPAVLAIPPYFHFNRVSLATASAVSGASIGMFGIPFLLQYLLESYGLHGATLLGSCLWLSIGLAGALFGQSVISIEDETITILENESDVTRTENEGGCSIVMRRHSNLSNGGLIYSRRISLLPTSVHYQKQQQQRKRISSLCPQYHNQDTLIVNTPTILEGFKSNHVDISNSSINSLPIIIESHTLQSMNTSSRSLIPHNDHNRLSTLTAAYEARTVDNAIYKQISTLQQQERTQIKLNSTKDNEYFHCKIISEIYSLLNIKIFRVLTISIILVWSLDETNFLFLIGLLQSSGYSEQRSTLLISIIGVADLIGQLFFGYLGDIECIDPFILWTCTSVIAGLTLSITPLIGSYGIIGLCIIFAIHAFFLAAPNALGNIIMIEIVGMHRYPVAYAFSLFVSGLTSLFGYPLLGLLKDKTQSWIIPFALVGVIMIFGGLVVGTIPLYTFYQTQKRKSIEIPMSIESSIRV</sequence>
<keyword evidence="4" id="KW-1185">Reference proteome</keyword>
<comment type="caution">
    <text evidence="2">The sequence shown here is derived from an EMBL/GenBank/DDBJ whole genome shotgun (WGS) entry which is preliminary data.</text>
</comment>
<feature type="transmembrane region" description="Helical" evidence="1">
    <location>
        <begin position="641"/>
        <end position="667"/>
    </location>
</feature>
<dbReference type="Proteomes" id="UP000663873">
    <property type="component" value="Unassembled WGS sequence"/>
</dbReference>
<dbReference type="InterPro" id="IPR036259">
    <property type="entry name" value="MFS_trans_sf"/>
</dbReference>
<feature type="transmembrane region" description="Helical" evidence="1">
    <location>
        <begin position="155"/>
        <end position="173"/>
    </location>
</feature>
<dbReference type="Pfam" id="PF07690">
    <property type="entry name" value="MFS_1"/>
    <property type="match status" value="1"/>
</dbReference>
<dbReference type="EMBL" id="CAJOBQ010000429">
    <property type="protein sequence ID" value="CAF4353056.1"/>
    <property type="molecule type" value="Genomic_DNA"/>
</dbReference>
<protein>
    <submittedName>
        <fullName evidence="2">Uncharacterized protein</fullName>
    </submittedName>
</protein>
<feature type="transmembrane region" description="Helical" evidence="1">
    <location>
        <begin position="267"/>
        <end position="288"/>
    </location>
</feature>
<feature type="transmembrane region" description="Helical" evidence="1">
    <location>
        <begin position="238"/>
        <end position="261"/>
    </location>
</feature>
<name>A0A820EAG1_9BILA</name>
<feature type="transmembrane region" description="Helical" evidence="1">
    <location>
        <begin position="574"/>
        <end position="598"/>
    </location>
</feature>
<proteinExistence type="predicted"/>
<keyword evidence="1" id="KW-1133">Transmembrane helix</keyword>
<keyword evidence="1" id="KW-0812">Transmembrane</keyword>
<feature type="transmembrane region" description="Helical" evidence="1">
    <location>
        <begin position="486"/>
        <end position="509"/>
    </location>
</feature>
<dbReference type="InterPro" id="IPR050327">
    <property type="entry name" value="Proton-linked_MCT"/>
</dbReference>
<dbReference type="Gene3D" id="1.20.1250.20">
    <property type="entry name" value="MFS general substrate transporter like domains"/>
    <property type="match status" value="2"/>
</dbReference>
<dbReference type="InterPro" id="IPR011701">
    <property type="entry name" value="MFS"/>
</dbReference>
<feature type="transmembrane region" description="Helical" evidence="1">
    <location>
        <begin position="610"/>
        <end position="629"/>
    </location>
</feature>
<evidence type="ECO:0000313" key="4">
    <source>
        <dbReference type="Proteomes" id="UP000663873"/>
    </source>
</evidence>
<evidence type="ECO:0000256" key="1">
    <source>
        <dbReference type="SAM" id="Phobius"/>
    </source>
</evidence>
<organism evidence="2 4">
    <name type="scientific">Rotaria socialis</name>
    <dbReference type="NCBI Taxonomy" id="392032"/>
    <lineage>
        <taxon>Eukaryota</taxon>
        <taxon>Metazoa</taxon>
        <taxon>Spiralia</taxon>
        <taxon>Gnathifera</taxon>
        <taxon>Rotifera</taxon>
        <taxon>Eurotatoria</taxon>
        <taxon>Bdelloidea</taxon>
        <taxon>Philodinida</taxon>
        <taxon>Philodinidae</taxon>
        <taxon>Rotaria</taxon>
    </lineage>
</organism>
<dbReference type="Proteomes" id="UP000663862">
    <property type="component" value="Unassembled WGS sequence"/>
</dbReference>
<dbReference type="PANTHER" id="PTHR11360">
    <property type="entry name" value="MONOCARBOXYLATE TRANSPORTER"/>
    <property type="match status" value="1"/>
</dbReference>
<feature type="transmembrane region" description="Helical" evidence="1">
    <location>
        <begin position="549"/>
        <end position="568"/>
    </location>
</feature>
<feature type="transmembrane region" description="Helical" evidence="1">
    <location>
        <begin position="185"/>
        <end position="204"/>
    </location>
</feature>
<feature type="transmembrane region" description="Helical" evidence="1">
    <location>
        <begin position="521"/>
        <end position="540"/>
    </location>
</feature>
<evidence type="ECO:0000313" key="3">
    <source>
        <dbReference type="EMBL" id="CAF4353056.1"/>
    </source>
</evidence>
<dbReference type="PANTHER" id="PTHR11360:SF303">
    <property type="entry name" value="MAJOR FACILITATOR SUPERFAMILY (MFS) PROFILE DOMAIN-CONTAINING PROTEIN"/>
    <property type="match status" value="1"/>
</dbReference>
<dbReference type="EMBL" id="CAJOBP010001013">
    <property type="protein sequence ID" value="CAF4245368.1"/>
    <property type="molecule type" value="Genomic_DNA"/>
</dbReference>
<dbReference type="GO" id="GO:0008028">
    <property type="term" value="F:monocarboxylic acid transmembrane transporter activity"/>
    <property type="evidence" value="ECO:0007669"/>
    <property type="project" value="TreeGrafter"/>
</dbReference>
<accession>A0A820EAG1</accession>
<feature type="transmembrane region" description="Helical" evidence="1">
    <location>
        <begin position="210"/>
        <end position="231"/>
    </location>
</feature>
<keyword evidence="1" id="KW-0472">Membrane</keyword>
<evidence type="ECO:0000313" key="2">
    <source>
        <dbReference type="EMBL" id="CAF4245368.1"/>
    </source>
</evidence>
<dbReference type="AlphaFoldDB" id="A0A820EAG1"/>
<reference evidence="2" key="1">
    <citation type="submission" date="2021-02" db="EMBL/GenBank/DDBJ databases">
        <authorList>
            <person name="Nowell W R."/>
        </authorList>
    </citation>
    <scope>NUCLEOTIDE SEQUENCE</scope>
</reference>
<feature type="transmembrane region" description="Helical" evidence="1">
    <location>
        <begin position="112"/>
        <end position="135"/>
    </location>
</feature>